<evidence type="ECO:0000259" key="1">
    <source>
        <dbReference type="Pfam" id="PF00534"/>
    </source>
</evidence>
<gene>
    <name evidence="3" type="ORF">E4633_11325</name>
    <name evidence="2" type="ORF">E4633_15715</name>
</gene>
<dbReference type="Pfam" id="PF00534">
    <property type="entry name" value="Glycos_transf_1"/>
    <property type="match status" value="1"/>
</dbReference>
<evidence type="ECO:0000313" key="2">
    <source>
        <dbReference type="EMBL" id="TGU70450.1"/>
    </source>
</evidence>
<sequence length="95" mass="10499">MMKVCHIILEALACGVPVVAPAVGGIGEILADGVEGYLVKEREPAAFARRCIELVDDTRLRQDMSRAAHRKVLARFSAEKMAQDYLRVYRELLAG</sequence>
<dbReference type="AlphaFoldDB" id="A0A4S1CI90"/>
<comment type="caution">
    <text evidence="3">The sequence shown here is derived from an EMBL/GenBank/DDBJ whole genome shotgun (WGS) entry which is preliminary data.</text>
</comment>
<accession>A0A4S1CI90</accession>
<dbReference type="GO" id="GO:0016757">
    <property type="term" value="F:glycosyltransferase activity"/>
    <property type="evidence" value="ECO:0007669"/>
    <property type="project" value="InterPro"/>
</dbReference>
<organism evidence="3 4">
    <name type="scientific">Geomonas terrae</name>
    <dbReference type="NCBI Taxonomy" id="2562681"/>
    <lineage>
        <taxon>Bacteria</taxon>
        <taxon>Pseudomonadati</taxon>
        <taxon>Thermodesulfobacteriota</taxon>
        <taxon>Desulfuromonadia</taxon>
        <taxon>Geobacterales</taxon>
        <taxon>Geobacteraceae</taxon>
        <taxon>Geomonas</taxon>
    </lineage>
</organism>
<keyword evidence="3" id="KW-0808">Transferase</keyword>
<reference evidence="3 4" key="1">
    <citation type="submission" date="2019-04" db="EMBL/GenBank/DDBJ databases">
        <title>Geobacter oryzae sp. nov., ferric-reducing bacteria isolated from paddy soil.</title>
        <authorList>
            <person name="Xu Z."/>
            <person name="Masuda Y."/>
            <person name="Itoh H."/>
            <person name="Senoo K."/>
        </authorList>
    </citation>
    <scope>NUCLEOTIDE SEQUENCE [LARGE SCALE GENOMIC DNA]</scope>
    <source>
        <strain evidence="3 4">Red111</strain>
    </source>
</reference>
<dbReference type="PANTHER" id="PTHR12526">
    <property type="entry name" value="GLYCOSYLTRANSFERASE"/>
    <property type="match status" value="1"/>
</dbReference>
<dbReference type="EMBL" id="SRSC01000002">
    <property type="protein sequence ID" value="TGU72870.1"/>
    <property type="molecule type" value="Genomic_DNA"/>
</dbReference>
<dbReference type="EMBL" id="SRSC01000004">
    <property type="protein sequence ID" value="TGU70450.1"/>
    <property type="molecule type" value="Genomic_DNA"/>
</dbReference>
<evidence type="ECO:0000313" key="4">
    <source>
        <dbReference type="Proteomes" id="UP000306416"/>
    </source>
</evidence>
<dbReference type="SUPFAM" id="SSF53756">
    <property type="entry name" value="UDP-Glycosyltransferase/glycogen phosphorylase"/>
    <property type="match status" value="1"/>
</dbReference>
<dbReference type="Proteomes" id="UP000306416">
    <property type="component" value="Unassembled WGS sequence"/>
</dbReference>
<proteinExistence type="predicted"/>
<protein>
    <submittedName>
        <fullName evidence="3">Glycosyltransferase</fullName>
    </submittedName>
</protein>
<feature type="domain" description="Glycosyl transferase family 1" evidence="1">
    <location>
        <begin position="6"/>
        <end position="69"/>
    </location>
</feature>
<dbReference type="InterPro" id="IPR001296">
    <property type="entry name" value="Glyco_trans_1"/>
</dbReference>
<name>A0A4S1CI90_9BACT</name>
<evidence type="ECO:0000313" key="3">
    <source>
        <dbReference type="EMBL" id="TGU72870.1"/>
    </source>
</evidence>
<dbReference type="Gene3D" id="3.40.50.2000">
    <property type="entry name" value="Glycogen Phosphorylase B"/>
    <property type="match status" value="2"/>
</dbReference>
<keyword evidence="4" id="KW-1185">Reference proteome</keyword>